<gene>
    <name evidence="2" type="primary">dnaA</name>
    <name evidence="2" type="ORF">NCTC10186_00465</name>
</gene>
<feature type="domain" description="Chromosomal replication initiator DnaA C-terminal" evidence="1">
    <location>
        <begin position="122"/>
        <end position="190"/>
    </location>
</feature>
<dbReference type="CDD" id="cd06571">
    <property type="entry name" value="Bac_DnaA_C"/>
    <property type="match status" value="1"/>
</dbReference>
<dbReference type="AlphaFoldDB" id="A0A449AZM8"/>
<keyword evidence="3" id="KW-1185">Reference proteome</keyword>
<dbReference type="PANTHER" id="PTHR30050">
    <property type="entry name" value="CHROMOSOMAL REPLICATION INITIATOR PROTEIN DNAA"/>
    <property type="match status" value="1"/>
</dbReference>
<dbReference type="InterPro" id="IPR010921">
    <property type="entry name" value="Trp_repressor/repl_initiator"/>
</dbReference>
<dbReference type="Pfam" id="PF08299">
    <property type="entry name" value="Bac_DnaA_C"/>
    <property type="match status" value="1"/>
</dbReference>
<dbReference type="GO" id="GO:0043565">
    <property type="term" value="F:sequence-specific DNA binding"/>
    <property type="evidence" value="ECO:0007669"/>
    <property type="project" value="InterPro"/>
</dbReference>
<organism evidence="2 3">
    <name type="scientific">Mycoplasmopsis gallopavonis</name>
    <dbReference type="NCBI Taxonomy" id="76629"/>
    <lineage>
        <taxon>Bacteria</taxon>
        <taxon>Bacillati</taxon>
        <taxon>Mycoplasmatota</taxon>
        <taxon>Mycoplasmoidales</taxon>
        <taxon>Metamycoplasmataceae</taxon>
        <taxon>Mycoplasmopsis</taxon>
    </lineage>
</organism>
<dbReference type="Proteomes" id="UP000289862">
    <property type="component" value="Chromosome"/>
</dbReference>
<name>A0A449AZM8_9BACT</name>
<protein>
    <submittedName>
        <fullName evidence="2">Chromosomal replication initiator protein DnaA</fullName>
    </submittedName>
</protein>
<dbReference type="KEGG" id="mgal:NCTC10186_00465"/>
<evidence type="ECO:0000259" key="1">
    <source>
        <dbReference type="SMART" id="SM00760"/>
    </source>
</evidence>
<evidence type="ECO:0000313" key="3">
    <source>
        <dbReference type="Proteomes" id="UP000289862"/>
    </source>
</evidence>
<evidence type="ECO:0000313" key="2">
    <source>
        <dbReference type="EMBL" id="VEU72978.1"/>
    </source>
</evidence>
<dbReference type="GO" id="GO:0005524">
    <property type="term" value="F:ATP binding"/>
    <property type="evidence" value="ECO:0007669"/>
    <property type="project" value="InterPro"/>
</dbReference>
<dbReference type="EMBL" id="LR215031">
    <property type="protein sequence ID" value="VEU72978.1"/>
    <property type="molecule type" value="Genomic_DNA"/>
</dbReference>
<sequence length="213" mass="24831">MQNKKPTIIASQKEINSLKEVLDEKLITRLSSGFITKINEPKKEDLMKILEFLLTENGINISNINEKSKNYIIRNHSKNISSLIGAVKRIDFYKEEINNSNNTEEIIYSIFKDLVKEIDEILPENILKTIAKHYRINTKDILGKTREAKVVVARHIAMNIFKELLDWSSVEIGKYFYRDHSTVLNAFKKHKQNQINNKDNEFEIIKNKILGIN</sequence>
<dbReference type="GO" id="GO:0006270">
    <property type="term" value="P:DNA replication initiation"/>
    <property type="evidence" value="ECO:0007669"/>
    <property type="project" value="InterPro"/>
</dbReference>
<dbReference type="GO" id="GO:0006275">
    <property type="term" value="P:regulation of DNA replication"/>
    <property type="evidence" value="ECO:0007669"/>
    <property type="project" value="InterPro"/>
</dbReference>
<dbReference type="PANTHER" id="PTHR30050:SF4">
    <property type="entry name" value="ATP-BINDING PROTEIN RV3427C IN INSERTION SEQUENCE-RELATED"/>
    <property type="match status" value="1"/>
</dbReference>
<dbReference type="InterPro" id="IPR013159">
    <property type="entry name" value="DnaA_C"/>
</dbReference>
<dbReference type="SMART" id="SM00760">
    <property type="entry name" value="Bac_DnaA_C"/>
    <property type="match status" value="1"/>
</dbReference>
<accession>A0A449AZM8</accession>
<proteinExistence type="predicted"/>
<dbReference type="Gene3D" id="1.10.1750.10">
    <property type="match status" value="1"/>
</dbReference>
<dbReference type="SUPFAM" id="SSF48295">
    <property type="entry name" value="TrpR-like"/>
    <property type="match status" value="1"/>
</dbReference>
<reference evidence="2 3" key="1">
    <citation type="submission" date="2019-01" db="EMBL/GenBank/DDBJ databases">
        <authorList>
            <consortium name="Pathogen Informatics"/>
        </authorList>
    </citation>
    <scope>NUCLEOTIDE SEQUENCE [LARGE SCALE GENOMIC DNA]</scope>
    <source>
        <strain evidence="2 3">NCTC10186</strain>
    </source>
</reference>